<sequence length="371" mass="42132">MSTIEKSLYQTLGGEETISQVIDLFYSKYVLNDVRIKQFFVGVDMEKQRIILTKSLAFSLGGPANNGEKMNIAHRHLNLKDEHFDAVVDDLSKALRDLNVSEEMVAKVITVAKVACDDAAGRKEEKSAHKELTIEHVDRLLVHTDPVYRYQYVAKFVDFAEKDVEAIKSVSEQLAPLGAVLVDAVYDKLKTFDITWQTMAARHEGFAGKVVEDIRELDVNSSQIKYRKDMLTRYIGRLLNNPYDERMIKYLDWVAKIHTDIPGKKSKINVEYIHISALLGFVESTLIWAVTTLKLEREHELRVILAFNKVLWLQNDFFAKYYAKDGSDVPNSFGLHAHPTNSSKFNFDSAMMGGAVAVVIVLLMQKLLVLL</sequence>
<dbReference type="Proteomes" id="UP001479436">
    <property type="component" value="Unassembled WGS sequence"/>
</dbReference>
<feature type="domain" description="Globin-sensor" evidence="5">
    <location>
        <begin position="149"/>
        <end position="326"/>
    </location>
</feature>
<keyword evidence="3" id="KW-0479">Metal-binding</keyword>
<comment type="caution">
    <text evidence="6">The sequence shown here is derived from an EMBL/GenBank/DDBJ whole genome shotgun (WGS) entry which is preliminary data.</text>
</comment>
<dbReference type="InterPro" id="IPR001486">
    <property type="entry name" value="Hemoglobin_trunc"/>
</dbReference>
<evidence type="ECO:0000256" key="4">
    <source>
        <dbReference type="ARBA" id="ARBA00023004"/>
    </source>
</evidence>
<keyword evidence="7" id="KW-1185">Reference proteome</keyword>
<dbReference type="Pfam" id="PF01152">
    <property type="entry name" value="Bac_globin"/>
    <property type="match status" value="1"/>
</dbReference>
<dbReference type="InterPro" id="IPR044398">
    <property type="entry name" value="Globin-sensor_dom"/>
</dbReference>
<organism evidence="6 7">
    <name type="scientific">Basidiobolus ranarum</name>
    <dbReference type="NCBI Taxonomy" id="34480"/>
    <lineage>
        <taxon>Eukaryota</taxon>
        <taxon>Fungi</taxon>
        <taxon>Fungi incertae sedis</taxon>
        <taxon>Zoopagomycota</taxon>
        <taxon>Entomophthoromycotina</taxon>
        <taxon>Basidiobolomycetes</taxon>
        <taxon>Basidiobolales</taxon>
        <taxon>Basidiobolaceae</taxon>
        <taxon>Basidiobolus</taxon>
    </lineage>
</organism>
<protein>
    <recommendedName>
        <fullName evidence="5">Globin-sensor domain-containing protein</fullName>
    </recommendedName>
</protein>
<dbReference type="SUPFAM" id="SSF46458">
    <property type="entry name" value="Globin-like"/>
    <property type="match status" value="1"/>
</dbReference>
<name>A0ABR2VSY7_9FUNG</name>
<reference evidence="6 7" key="1">
    <citation type="submission" date="2023-04" db="EMBL/GenBank/DDBJ databases">
        <title>Genome of Basidiobolus ranarum AG-B5.</title>
        <authorList>
            <person name="Stajich J.E."/>
            <person name="Carter-House D."/>
            <person name="Gryganskyi A."/>
        </authorList>
    </citation>
    <scope>NUCLEOTIDE SEQUENCE [LARGE SCALE GENOMIC DNA]</scope>
    <source>
        <strain evidence="6 7">AG-B5</strain>
    </source>
</reference>
<accession>A0ABR2VSY7</accession>
<evidence type="ECO:0000256" key="3">
    <source>
        <dbReference type="ARBA" id="ARBA00022723"/>
    </source>
</evidence>
<dbReference type="EMBL" id="JASJQH010007870">
    <property type="protein sequence ID" value="KAK9700838.1"/>
    <property type="molecule type" value="Genomic_DNA"/>
</dbReference>
<evidence type="ECO:0000259" key="5">
    <source>
        <dbReference type="Pfam" id="PF11563"/>
    </source>
</evidence>
<evidence type="ECO:0000313" key="6">
    <source>
        <dbReference type="EMBL" id="KAK9700838.1"/>
    </source>
</evidence>
<gene>
    <name evidence="6" type="ORF">K7432_012013</name>
</gene>
<dbReference type="Gene3D" id="1.10.490.10">
    <property type="entry name" value="Globins"/>
    <property type="match status" value="2"/>
</dbReference>
<evidence type="ECO:0000256" key="1">
    <source>
        <dbReference type="ARBA" id="ARBA00022448"/>
    </source>
</evidence>
<dbReference type="InterPro" id="IPR012292">
    <property type="entry name" value="Globin/Proto"/>
</dbReference>
<keyword evidence="2" id="KW-0349">Heme</keyword>
<dbReference type="InterPro" id="IPR009050">
    <property type="entry name" value="Globin-like_sf"/>
</dbReference>
<evidence type="ECO:0000313" key="7">
    <source>
        <dbReference type="Proteomes" id="UP001479436"/>
    </source>
</evidence>
<dbReference type="PANTHER" id="PTHR42071">
    <property type="entry name" value="PROTOGLOBIN DOMAIN-CONTAINING PROTEIN"/>
    <property type="match status" value="1"/>
</dbReference>
<keyword evidence="1" id="KW-0813">Transport</keyword>
<dbReference type="Pfam" id="PF11563">
    <property type="entry name" value="Protoglobin"/>
    <property type="match status" value="1"/>
</dbReference>
<dbReference type="PANTHER" id="PTHR42071:SF1">
    <property type="entry name" value="GLOBIN-SENSOR DOMAIN-CONTAINING PROTEIN"/>
    <property type="match status" value="1"/>
</dbReference>
<keyword evidence="4" id="KW-0408">Iron</keyword>
<dbReference type="CDD" id="cd00454">
    <property type="entry name" value="TrHb1_N"/>
    <property type="match status" value="1"/>
</dbReference>
<proteinExistence type="predicted"/>
<evidence type="ECO:0000256" key="2">
    <source>
        <dbReference type="ARBA" id="ARBA00022617"/>
    </source>
</evidence>